<organism evidence="9 10">
    <name type="scientific">Psychrosphaera ytuae</name>
    <dbReference type="NCBI Taxonomy" id="2820710"/>
    <lineage>
        <taxon>Bacteria</taxon>
        <taxon>Pseudomonadati</taxon>
        <taxon>Pseudomonadota</taxon>
        <taxon>Gammaproteobacteria</taxon>
        <taxon>Alteromonadales</taxon>
        <taxon>Pseudoalteromonadaceae</taxon>
        <taxon>Psychrosphaera</taxon>
    </lineage>
</organism>
<feature type="domain" description="MacB-like periplasmic core" evidence="8">
    <location>
        <begin position="26"/>
        <end position="212"/>
    </location>
</feature>
<feature type="transmembrane region" description="Helical" evidence="6">
    <location>
        <begin position="280"/>
        <end position="304"/>
    </location>
</feature>
<evidence type="ECO:0000256" key="5">
    <source>
        <dbReference type="ARBA" id="ARBA00023136"/>
    </source>
</evidence>
<feature type="transmembrane region" description="Helical" evidence="6">
    <location>
        <begin position="336"/>
        <end position="357"/>
    </location>
</feature>
<proteinExistence type="predicted"/>
<dbReference type="GO" id="GO:0022857">
    <property type="term" value="F:transmembrane transporter activity"/>
    <property type="evidence" value="ECO:0007669"/>
    <property type="project" value="TreeGrafter"/>
</dbReference>
<dbReference type="GO" id="GO:0005886">
    <property type="term" value="C:plasma membrane"/>
    <property type="evidence" value="ECO:0007669"/>
    <property type="project" value="UniProtKB-SubCell"/>
</dbReference>
<accession>A0A975HH44</accession>
<feature type="transmembrane region" description="Helical" evidence="6">
    <location>
        <begin position="686"/>
        <end position="706"/>
    </location>
</feature>
<dbReference type="InterPro" id="IPR025857">
    <property type="entry name" value="MacB_PCD"/>
</dbReference>
<feature type="transmembrane region" description="Helical" evidence="6">
    <location>
        <begin position="738"/>
        <end position="757"/>
    </location>
</feature>
<feature type="domain" description="ABC3 transporter permease C-terminal" evidence="7">
    <location>
        <begin position="287"/>
        <end position="393"/>
    </location>
</feature>
<evidence type="ECO:0000256" key="1">
    <source>
        <dbReference type="ARBA" id="ARBA00004651"/>
    </source>
</evidence>
<feature type="transmembrane region" description="Helical" evidence="6">
    <location>
        <begin position="377"/>
        <end position="400"/>
    </location>
</feature>
<dbReference type="Pfam" id="PF02687">
    <property type="entry name" value="FtsX"/>
    <property type="match status" value="2"/>
</dbReference>
<keyword evidence="2" id="KW-1003">Cell membrane</keyword>
<feature type="domain" description="MacB-like periplasmic core" evidence="8">
    <location>
        <begin position="467"/>
        <end position="624"/>
    </location>
</feature>
<feature type="domain" description="ABC3 transporter permease C-terminal" evidence="7">
    <location>
        <begin position="689"/>
        <end position="802"/>
    </location>
</feature>
<evidence type="ECO:0000259" key="8">
    <source>
        <dbReference type="Pfam" id="PF12704"/>
    </source>
</evidence>
<comment type="subcellular location">
    <subcellularLocation>
        <location evidence="1">Cell membrane</location>
        <topology evidence="1">Multi-pass membrane protein</topology>
    </subcellularLocation>
</comment>
<protein>
    <submittedName>
        <fullName evidence="9">ABC transporter permease</fullName>
    </submittedName>
</protein>
<dbReference type="PANTHER" id="PTHR30572">
    <property type="entry name" value="MEMBRANE COMPONENT OF TRANSPORTER-RELATED"/>
    <property type="match status" value="1"/>
</dbReference>
<evidence type="ECO:0000313" key="10">
    <source>
        <dbReference type="Proteomes" id="UP000682739"/>
    </source>
</evidence>
<dbReference type="Pfam" id="PF12704">
    <property type="entry name" value="MacB_PCD"/>
    <property type="match status" value="2"/>
</dbReference>
<evidence type="ECO:0000256" key="4">
    <source>
        <dbReference type="ARBA" id="ARBA00022989"/>
    </source>
</evidence>
<feature type="transmembrane region" description="Helical" evidence="6">
    <location>
        <begin position="427"/>
        <end position="447"/>
    </location>
</feature>
<dbReference type="Proteomes" id="UP000682739">
    <property type="component" value="Chromosome"/>
</dbReference>
<keyword evidence="4 6" id="KW-1133">Transmembrane helix</keyword>
<reference evidence="9" key="1">
    <citation type="submission" date="2021-03" db="EMBL/GenBank/DDBJ databases">
        <title>Description of Psychrosphaera ytuae sp. nov. isolated from deep sea sediment of South China Sea.</title>
        <authorList>
            <person name="Zhang J."/>
            <person name="Xu X.-D."/>
        </authorList>
    </citation>
    <scope>NUCLEOTIDE SEQUENCE</scope>
    <source>
        <strain evidence="9">MTZ26</strain>
    </source>
</reference>
<dbReference type="RefSeq" id="WP_208830296.1">
    <property type="nucleotide sequence ID" value="NZ_CP072110.1"/>
</dbReference>
<keyword evidence="5 6" id="KW-0472">Membrane</keyword>
<sequence length="813" mass="89281">MFAYWLMELRVAFRSLFKRPQFVATVVFTLALSMAAVISLFSISSLLLFQALPYQDAEQQYAINLELELAGKRFPSIPALQRQLVEQQTSFTSIATLIPESKKLTVRERSFDVETAFVSANYFSQLGVPFGLGTGFGANERLGSFSPKAVLSFELWQTLFSKDQALIGKQVQVGDDFFTVVGVLAQHAEAPDHIVSEQPSIYLPLDYTAADLDGTQQVSSGEAHLIGKGIAEKEALYQAQIQQVVNEIQPSINHPIVAMSQIKSRVLPLREAIVGGAEHLTFILLMGAVMLLLVACTNLANLFIARSVESTRKFAIHMAVGAKDHQLFNKLFIESALLILASGVMALLLSVWGIELIKLIAQDALPRLSQLSIDGYTLAFSMVICCLLALTFSYFPYAIAKQAGLSENMRASGKGSGQQGSKKSKKLLLVGQSCLVAFLLCFSSLFLQSSLKELNRVTGFETDNRSILTLKKKYESTSTGEFTDDLGQIRNALKQQANVTEIAMSNSSPVVMSGVIFPVRKDMNTEEYMLSVNKVEANFFSTLGVEFEAGQTFSPDQSQAQYSVILNLSSAELLLGKNWQLGQTVVVAGRPHELIGVVKDTFRSRYLANQFGDELVFTPYNRINGAMLPSEQIVLNLHHKNAADLDLNKVFSLVNSNSQLLEIEELSGLATLLEEEVYVARVTATVALSFCVLTLILATIGVWGIVNYNAQTRRFEFGVRMALGAKKRHLLSMMLKECSRPMGLGLIVGLIGATLLITQVESLKKVIDVVGQYDLNIIITMVIMLVLAMLFAVIKPVSQVVNGAPMRALKQDD</sequence>
<dbReference type="AlphaFoldDB" id="A0A975HH44"/>
<dbReference type="InterPro" id="IPR050250">
    <property type="entry name" value="Macrolide_Exporter_MacB"/>
</dbReference>
<feature type="transmembrane region" description="Helical" evidence="6">
    <location>
        <begin position="777"/>
        <end position="797"/>
    </location>
</feature>
<evidence type="ECO:0000313" key="9">
    <source>
        <dbReference type="EMBL" id="QTH62791.1"/>
    </source>
</evidence>
<keyword evidence="3 6" id="KW-0812">Transmembrane</keyword>
<name>A0A975HH44_9GAMM</name>
<dbReference type="InterPro" id="IPR003838">
    <property type="entry name" value="ABC3_permease_C"/>
</dbReference>
<feature type="transmembrane region" description="Helical" evidence="6">
    <location>
        <begin position="21"/>
        <end position="49"/>
    </location>
</feature>
<keyword evidence="10" id="KW-1185">Reference proteome</keyword>
<evidence type="ECO:0000256" key="2">
    <source>
        <dbReference type="ARBA" id="ARBA00022475"/>
    </source>
</evidence>
<evidence type="ECO:0000256" key="3">
    <source>
        <dbReference type="ARBA" id="ARBA00022692"/>
    </source>
</evidence>
<evidence type="ECO:0000259" key="7">
    <source>
        <dbReference type="Pfam" id="PF02687"/>
    </source>
</evidence>
<dbReference type="EMBL" id="CP072110">
    <property type="protein sequence ID" value="QTH62791.1"/>
    <property type="molecule type" value="Genomic_DNA"/>
</dbReference>
<dbReference type="KEGG" id="psym:J1N51_08365"/>
<evidence type="ECO:0000256" key="6">
    <source>
        <dbReference type="SAM" id="Phobius"/>
    </source>
</evidence>
<dbReference type="PANTHER" id="PTHR30572:SF18">
    <property type="entry name" value="ABC-TYPE MACROLIDE FAMILY EXPORT SYSTEM PERMEASE COMPONENT 2"/>
    <property type="match status" value="1"/>
</dbReference>
<gene>
    <name evidence="9" type="ORF">J1N51_08365</name>
</gene>